<dbReference type="AlphaFoldDB" id="A0A0A3Z8S9"/>
<dbReference type="Gene3D" id="1.10.357.140">
    <property type="entry name" value="UbiA prenyltransferase"/>
    <property type="match status" value="1"/>
</dbReference>
<dbReference type="RefSeq" id="WP_034888589.1">
    <property type="nucleotide sequence ID" value="NZ_JRUQ01000016.1"/>
</dbReference>
<comment type="subcellular location">
    <subcellularLocation>
        <location evidence="8">Cell membrane</location>
        <topology evidence="8">Multi-pass membrane protein</topology>
    </subcellularLocation>
    <subcellularLocation>
        <location evidence="1">Membrane</location>
        <topology evidence="1">Multi-pass membrane protein</topology>
    </subcellularLocation>
</comment>
<keyword evidence="7 8" id="KW-0472">Membrane</keyword>
<dbReference type="HAMAP" id="MF_01937">
    <property type="entry name" value="MenA_1"/>
    <property type="match status" value="1"/>
</dbReference>
<dbReference type="InterPro" id="IPR044878">
    <property type="entry name" value="UbiA_sf"/>
</dbReference>
<keyword evidence="6 8" id="KW-1133">Transmembrane helix</keyword>
<dbReference type="Gene3D" id="1.20.120.1780">
    <property type="entry name" value="UbiA prenyltransferase"/>
    <property type="match status" value="1"/>
</dbReference>
<evidence type="ECO:0000256" key="7">
    <source>
        <dbReference type="ARBA" id="ARBA00023136"/>
    </source>
</evidence>
<gene>
    <name evidence="8" type="primary">menA</name>
    <name evidence="10" type="ORF">NG99_03870</name>
</gene>
<organism evidence="10 11">
    <name type="scientific">Erwinia typographi</name>
    <dbReference type="NCBI Taxonomy" id="371042"/>
    <lineage>
        <taxon>Bacteria</taxon>
        <taxon>Pseudomonadati</taxon>
        <taxon>Pseudomonadota</taxon>
        <taxon>Gammaproteobacteria</taxon>
        <taxon>Enterobacterales</taxon>
        <taxon>Erwiniaceae</taxon>
        <taxon>Erwinia</taxon>
    </lineage>
</organism>
<dbReference type="InterPro" id="IPR004657">
    <property type="entry name" value="MenA"/>
</dbReference>
<dbReference type="eggNOG" id="COG1575">
    <property type="taxonomic scope" value="Bacteria"/>
</dbReference>
<feature type="transmembrane region" description="Helical" evidence="8">
    <location>
        <begin position="183"/>
        <end position="204"/>
    </location>
</feature>
<dbReference type="STRING" id="371042.NG99_03870"/>
<keyword evidence="11" id="KW-1185">Reference proteome</keyword>
<feature type="transmembrane region" description="Helical" evidence="8">
    <location>
        <begin position="48"/>
        <end position="68"/>
    </location>
</feature>
<dbReference type="GO" id="GO:0046428">
    <property type="term" value="F:1,4-dihydroxy-2-naphthoate polyprenyltransferase activity"/>
    <property type="evidence" value="ECO:0007669"/>
    <property type="project" value="UniProtKB-UniRule"/>
</dbReference>
<dbReference type="PANTHER" id="PTHR13929">
    <property type="entry name" value="1,4-DIHYDROXY-2-NAPHTHOATE OCTAPRENYLTRANSFERASE"/>
    <property type="match status" value="1"/>
</dbReference>
<feature type="transmembrane region" description="Helical" evidence="8">
    <location>
        <begin position="155"/>
        <end position="177"/>
    </location>
</feature>
<proteinExistence type="inferred from homology"/>
<reference evidence="10 11" key="1">
    <citation type="submission" date="2014-10" db="EMBL/GenBank/DDBJ databases">
        <title>Genome sequence of Erwinia typographi M043b.</title>
        <authorList>
            <person name="Chan K.-G."/>
            <person name="Tan W.-S."/>
        </authorList>
    </citation>
    <scope>NUCLEOTIDE SEQUENCE [LARGE SCALE GENOMIC DNA]</scope>
    <source>
        <strain evidence="10 11">M043b</strain>
    </source>
</reference>
<keyword evidence="3 8" id="KW-1003">Cell membrane</keyword>
<dbReference type="GO" id="GO:0009234">
    <property type="term" value="P:menaquinone biosynthetic process"/>
    <property type="evidence" value="ECO:0007669"/>
    <property type="project" value="UniProtKB-UniRule"/>
</dbReference>
<dbReference type="PANTHER" id="PTHR13929:SF0">
    <property type="entry name" value="UBIA PRENYLTRANSFERASE DOMAIN-CONTAINING PROTEIN 1"/>
    <property type="match status" value="1"/>
</dbReference>
<dbReference type="NCBIfam" id="NF004750">
    <property type="entry name" value="PRK06080.1-2"/>
    <property type="match status" value="1"/>
</dbReference>
<evidence type="ECO:0000256" key="8">
    <source>
        <dbReference type="HAMAP-Rule" id="MF_01937"/>
    </source>
</evidence>
<comment type="catalytic activity">
    <reaction evidence="8">
        <text>an all-trans-polyprenyl diphosphate + 1,4-dihydroxy-2-naphthoate + H(+) = a 2-demethylmenaquinol + CO2 + diphosphate</text>
        <dbReference type="Rhea" id="RHEA:26478"/>
        <dbReference type="Rhea" id="RHEA-COMP:9563"/>
        <dbReference type="Rhea" id="RHEA-COMP:9564"/>
        <dbReference type="ChEBI" id="CHEBI:11173"/>
        <dbReference type="ChEBI" id="CHEBI:15378"/>
        <dbReference type="ChEBI" id="CHEBI:16526"/>
        <dbReference type="ChEBI" id="CHEBI:33019"/>
        <dbReference type="ChEBI" id="CHEBI:55437"/>
        <dbReference type="ChEBI" id="CHEBI:58914"/>
        <dbReference type="EC" id="2.5.1.74"/>
    </reaction>
</comment>
<evidence type="ECO:0000256" key="1">
    <source>
        <dbReference type="ARBA" id="ARBA00004141"/>
    </source>
</evidence>
<dbReference type="OrthoDB" id="9767568at2"/>
<dbReference type="InterPro" id="IPR000537">
    <property type="entry name" value="UbiA_prenyltransferase"/>
</dbReference>
<dbReference type="EC" id="2.5.1.74" evidence="8 9"/>
<dbReference type="UniPathway" id="UPA00079">
    <property type="reaction ID" value="UER00168"/>
</dbReference>
<evidence type="ECO:0000256" key="5">
    <source>
        <dbReference type="ARBA" id="ARBA00022692"/>
    </source>
</evidence>
<dbReference type="CDD" id="cd13962">
    <property type="entry name" value="PT_UbiA_UBIAD1"/>
    <property type="match status" value="1"/>
</dbReference>
<comment type="pathway">
    <text evidence="8">Quinol/quinone metabolism; menaquinone biosynthesis; menaquinol from 1,4-dihydroxy-2-naphthoate: step 1/2.</text>
</comment>
<evidence type="ECO:0000256" key="4">
    <source>
        <dbReference type="ARBA" id="ARBA00022679"/>
    </source>
</evidence>
<accession>A0A0A3Z8S9</accession>
<feature type="transmembrane region" description="Helical" evidence="8">
    <location>
        <begin position="233"/>
        <end position="252"/>
    </location>
</feature>
<feature type="transmembrane region" description="Helical" evidence="8">
    <location>
        <begin position="103"/>
        <end position="123"/>
    </location>
</feature>
<sequence length="309" mass="33033">MTDNPQPIISTSLSRAWLESLRLRTLPLACASVMTGSALAWWQGQLSPATALLALLTTALLQILSNLANDYGDAQKGSDTPARIGPLRGMQKGAISQQQMRNALILTVALTIISGVWLVVRASHSLNDIFGFIALGGIAIVAAIAYTVGKKPYGYLGLGDASVLIFFGWLGVAGSNYLQTHHFPALLFLPATACGLMAVAVLNVNNMRDIESDRQHGKYTLAVRLGAVGARRYHCLLLGGSLLCCALFALLASLNPGGWLFLLATPLLFNQARHILRETSAVAMRPMLEKTVKSALLLNLLFSLGLVLN</sequence>
<dbReference type="Pfam" id="PF01040">
    <property type="entry name" value="UbiA"/>
    <property type="match status" value="1"/>
</dbReference>
<keyword evidence="4 8" id="KW-0808">Transferase</keyword>
<comment type="function">
    <text evidence="8">Conversion of 1,4-dihydroxy-2-naphthoate (DHNA) to demethylmenaquinone (DMK).</text>
</comment>
<dbReference type="GO" id="GO:0005886">
    <property type="term" value="C:plasma membrane"/>
    <property type="evidence" value="ECO:0007669"/>
    <property type="project" value="UniProtKB-SubCell"/>
</dbReference>
<dbReference type="PIRSF" id="PIRSF005355">
    <property type="entry name" value="UBIAD1"/>
    <property type="match status" value="1"/>
</dbReference>
<comment type="caution">
    <text evidence="10">The sequence shown here is derived from an EMBL/GenBank/DDBJ whole genome shotgun (WGS) entry which is preliminary data.</text>
</comment>
<dbReference type="NCBIfam" id="TIGR00751">
    <property type="entry name" value="menA"/>
    <property type="match status" value="1"/>
</dbReference>
<keyword evidence="2 8" id="KW-0474">Menaquinone biosynthesis</keyword>
<dbReference type="EMBL" id="JRUQ01000016">
    <property type="protein sequence ID" value="KGT95477.1"/>
    <property type="molecule type" value="Genomic_DNA"/>
</dbReference>
<keyword evidence="5 8" id="KW-0812">Transmembrane</keyword>
<evidence type="ECO:0000256" key="9">
    <source>
        <dbReference type="NCBIfam" id="TIGR00751"/>
    </source>
</evidence>
<evidence type="ECO:0000313" key="10">
    <source>
        <dbReference type="EMBL" id="KGT95477.1"/>
    </source>
</evidence>
<evidence type="ECO:0000256" key="6">
    <source>
        <dbReference type="ARBA" id="ARBA00022989"/>
    </source>
</evidence>
<dbReference type="InterPro" id="IPR026046">
    <property type="entry name" value="UBIAD1"/>
</dbReference>
<comment type="similarity">
    <text evidence="8">Belongs to the MenA family. Type 1 subfamily.</text>
</comment>
<dbReference type="Proteomes" id="UP000030351">
    <property type="component" value="Unassembled WGS sequence"/>
</dbReference>
<evidence type="ECO:0000256" key="2">
    <source>
        <dbReference type="ARBA" id="ARBA00022428"/>
    </source>
</evidence>
<dbReference type="GO" id="GO:0042371">
    <property type="term" value="P:vitamin K biosynthetic process"/>
    <property type="evidence" value="ECO:0007669"/>
    <property type="project" value="TreeGrafter"/>
</dbReference>
<feature type="transmembrane region" description="Helical" evidence="8">
    <location>
        <begin position="21"/>
        <end position="42"/>
    </location>
</feature>
<feature type="transmembrane region" description="Helical" evidence="8">
    <location>
        <begin position="129"/>
        <end position="148"/>
    </location>
</feature>
<evidence type="ECO:0000313" key="11">
    <source>
        <dbReference type="Proteomes" id="UP000030351"/>
    </source>
</evidence>
<protein>
    <recommendedName>
        <fullName evidence="8 9">1,4-dihydroxy-2-naphthoate octaprenyltransferase</fullName>
        <shortName evidence="8">DHNA-octaprenyltransferase</shortName>
        <ecNumber evidence="8 9">2.5.1.74</ecNumber>
    </recommendedName>
</protein>
<evidence type="ECO:0000256" key="3">
    <source>
        <dbReference type="ARBA" id="ARBA00022475"/>
    </source>
</evidence>
<name>A0A0A3Z8S9_9GAMM</name>